<evidence type="ECO:0000256" key="1">
    <source>
        <dbReference type="SAM" id="MobiDB-lite"/>
    </source>
</evidence>
<evidence type="ECO:0000313" key="2">
    <source>
        <dbReference type="EMBL" id="KAH9418553.1"/>
    </source>
</evidence>
<feature type="compositionally biased region" description="Basic residues" evidence="1">
    <location>
        <begin position="170"/>
        <end position="179"/>
    </location>
</feature>
<keyword evidence="3" id="KW-1185">Reference proteome</keyword>
<proteinExistence type="predicted"/>
<feature type="region of interest" description="Disordered" evidence="1">
    <location>
        <begin position="161"/>
        <end position="211"/>
    </location>
</feature>
<accession>A0ABQ8J7J2</accession>
<organism evidence="2 3">
    <name type="scientific">Dermatophagoides pteronyssinus</name>
    <name type="common">European house dust mite</name>
    <dbReference type="NCBI Taxonomy" id="6956"/>
    <lineage>
        <taxon>Eukaryota</taxon>
        <taxon>Metazoa</taxon>
        <taxon>Ecdysozoa</taxon>
        <taxon>Arthropoda</taxon>
        <taxon>Chelicerata</taxon>
        <taxon>Arachnida</taxon>
        <taxon>Acari</taxon>
        <taxon>Acariformes</taxon>
        <taxon>Sarcoptiformes</taxon>
        <taxon>Astigmata</taxon>
        <taxon>Psoroptidia</taxon>
        <taxon>Analgoidea</taxon>
        <taxon>Pyroglyphidae</taxon>
        <taxon>Dermatophagoidinae</taxon>
        <taxon>Dermatophagoides</taxon>
    </lineage>
</organism>
<protein>
    <submittedName>
        <fullName evidence="2">Uncharacterized protein</fullName>
    </submittedName>
</protein>
<feature type="region of interest" description="Disordered" evidence="1">
    <location>
        <begin position="1"/>
        <end position="20"/>
    </location>
</feature>
<reference evidence="2 3" key="2">
    <citation type="journal article" date="2022" name="Mol. Biol. Evol.">
        <title>Comparative Genomics Reveals Insights into the Divergent Evolution of Astigmatic Mites and Household Pest Adaptations.</title>
        <authorList>
            <person name="Xiong Q."/>
            <person name="Wan A.T."/>
            <person name="Liu X."/>
            <person name="Fung C.S."/>
            <person name="Xiao X."/>
            <person name="Malainual N."/>
            <person name="Hou J."/>
            <person name="Wang L."/>
            <person name="Wang M."/>
            <person name="Yang K.Y."/>
            <person name="Cui Y."/>
            <person name="Leung E.L."/>
            <person name="Nong W."/>
            <person name="Shin S.K."/>
            <person name="Au S.W."/>
            <person name="Jeong K.Y."/>
            <person name="Chew F.T."/>
            <person name="Hui J.H."/>
            <person name="Leung T.F."/>
            <person name="Tungtrongchitr A."/>
            <person name="Zhong N."/>
            <person name="Liu Z."/>
            <person name="Tsui S.K."/>
        </authorList>
    </citation>
    <scope>NUCLEOTIDE SEQUENCE [LARGE SCALE GENOMIC DNA]</scope>
    <source>
        <strain evidence="2">Derp</strain>
    </source>
</reference>
<reference evidence="2 3" key="1">
    <citation type="journal article" date="2018" name="J. Allergy Clin. Immunol.">
        <title>High-quality assembly of Dermatophagoides pteronyssinus genome and transcriptome reveals a wide range of novel allergens.</title>
        <authorList>
            <person name="Liu X.Y."/>
            <person name="Yang K.Y."/>
            <person name="Wang M.Q."/>
            <person name="Kwok J.S."/>
            <person name="Zeng X."/>
            <person name="Yang Z."/>
            <person name="Xiao X.J."/>
            <person name="Lau C.P."/>
            <person name="Li Y."/>
            <person name="Huang Z.M."/>
            <person name="Ba J.G."/>
            <person name="Yim A.K."/>
            <person name="Ouyang C.Y."/>
            <person name="Ngai S.M."/>
            <person name="Chan T.F."/>
            <person name="Leung E.L."/>
            <person name="Liu L."/>
            <person name="Liu Z.G."/>
            <person name="Tsui S.K."/>
        </authorList>
    </citation>
    <scope>NUCLEOTIDE SEQUENCE [LARGE SCALE GENOMIC DNA]</scope>
    <source>
        <strain evidence="2">Derp</strain>
    </source>
</reference>
<gene>
    <name evidence="2" type="ORF">DERP_003878</name>
</gene>
<evidence type="ECO:0000313" key="3">
    <source>
        <dbReference type="Proteomes" id="UP000887458"/>
    </source>
</evidence>
<dbReference type="Proteomes" id="UP000887458">
    <property type="component" value="Unassembled WGS sequence"/>
</dbReference>
<dbReference type="EMBL" id="NJHN03000062">
    <property type="protein sequence ID" value="KAH9418553.1"/>
    <property type="molecule type" value="Genomic_DNA"/>
</dbReference>
<sequence length="230" mass="26972">MMPNSCEEQQQQGRQSLLSIDPSTILDSSNYFVKFKSNNDNDDNIDDIPINNYGQESLNNDNINLQKFCNHKLISQNESDPFETIRAQYTEHLQLDRSHSNNNENKKQAKIDSKTLEQLRLDSVKNRLLTKLNLEIPPKTTDITEADREEIRELIRRTGLEMIGTTDQHQHRKRRHRKSLISSADEFHSNDDFDEYDDDEDDSHEEYKKEASEMVIFAEPVNQVEEEYLP</sequence>
<name>A0ABQ8J7J2_DERPT</name>
<comment type="caution">
    <text evidence="2">The sequence shown here is derived from an EMBL/GenBank/DDBJ whole genome shotgun (WGS) entry which is preliminary data.</text>
</comment>
<feature type="compositionally biased region" description="Acidic residues" evidence="1">
    <location>
        <begin position="192"/>
        <end position="204"/>
    </location>
</feature>